<name>A0A3N1NIR9_9GAMM</name>
<evidence type="ECO:0000313" key="4">
    <source>
        <dbReference type="EMBL" id="ROQ18592.1"/>
    </source>
</evidence>
<evidence type="ECO:0000313" key="5">
    <source>
        <dbReference type="Proteomes" id="UP000273643"/>
    </source>
</evidence>
<accession>A0A3N1NIR9</accession>
<keyword evidence="2" id="KW-0175">Coiled coil</keyword>
<dbReference type="Pfam" id="PF02036">
    <property type="entry name" value="SCP2"/>
    <property type="match status" value="1"/>
</dbReference>
<dbReference type="OrthoDB" id="5801225at2"/>
<keyword evidence="4" id="KW-0830">Ubiquinone</keyword>
<reference evidence="4 5" key="1">
    <citation type="submission" date="2018-11" db="EMBL/GenBank/DDBJ databases">
        <title>Genomic Encyclopedia of Type Strains, Phase IV (KMG-IV): sequencing the most valuable type-strain genomes for metagenomic binning, comparative biology and taxonomic classification.</title>
        <authorList>
            <person name="Goeker M."/>
        </authorList>
    </citation>
    <scope>NUCLEOTIDE SEQUENCE [LARGE SCALE GENOMIC DNA]</scope>
    <source>
        <strain evidence="4 5">DSM 16974</strain>
    </source>
</reference>
<comment type="similarity">
    <text evidence="1">Belongs to the UbiJ family.</text>
</comment>
<keyword evidence="1" id="KW-0963">Cytoplasm</keyword>
<dbReference type="AlphaFoldDB" id="A0A3N1NIR9"/>
<comment type="caution">
    <text evidence="4">The sequence shown here is derived from an EMBL/GenBank/DDBJ whole genome shotgun (WGS) entry which is preliminary data.</text>
</comment>
<comment type="function">
    <text evidence="1">Required for ubiquinone (coenzyme Q) biosynthesis. Binds hydrophobic ubiquinone biosynthetic intermediates via its SCP2 domain and is essential for the stability of the Ubi complex. May constitute a docking platform where Ubi enzymes assemble and access their SCP2-bound polyprenyl substrates.</text>
</comment>
<dbReference type="PANTHER" id="PTHR38693:SF1">
    <property type="entry name" value="UBIQUINONE BIOSYNTHESIS ACCESSORY FACTOR UBIJ"/>
    <property type="match status" value="1"/>
</dbReference>
<keyword evidence="1" id="KW-0831">Ubiquinone biosynthesis</keyword>
<gene>
    <name evidence="1" type="primary">ubiJ</name>
    <name evidence="4" type="ORF">EDC38_2820</name>
</gene>
<protein>
    <recommendedName>
        <fullName evidence="1">Ubiquinone biosynthesis accessory factor UbiJ</fullName>
    </recommendedName>
</protein>
<dbReference type="HAMAP" id="MF_02215">
    <property type="entry name" value="UbiJ"/>
    <property type="match status" value="1"/>
</dbReference>
<feature type="coiled-coil region" evidence="2">
    <location>
        <begin position="181"/>
        <end position="208"/>
    </location>
</feature>
<proteinExistence type="inferred from homology"/>
<dbReference type="RefSeq" id="WP_123639192.1">
    <property type="nucleotide sequence ID" value="NZ_RJUK01000002.1"/>
</dbReference>
<evidence type="ECO:0000256" key="1">
    <source>
        <dbReference type="HAMAP-Rule" id="MF_02215"/>
    </source>
</evidence>
<keyword evidence="5" id="KW-1185">Reference proteome</keyword>
<evidence type="ECO:0000256" key="2">
    <source>
        <dbReference type="SAM" id="Coils"/>
    </source>
</evidence>
<organism evidence="4 5">
    <name type="scientific">Marinimicrobium koreense</name>
    <dbReference type="NCBI Taxonomy" id="306545"/>
    <lineage>
        <taxon>Bacteria</taxon>
        <taxon>Pseudomonadati</taxon>
        <taxon>Pseudomonadota</taxon>
        <taxon>Gammaproteobacteria</taxon>
        <taxon>Cellvibrionales</taxon>
        <taxon>Cellvibrionaceae</taxon>
        <taxon>Marinimicrobium</taxon>
    </lineage>
</organism>
<comment type="subcellular location">
    <subcellularLocation>
        <location evidence="1">Cytoplasm</location>
    </subcellularLocation>
</comment>
<evidence type="ECO:0000259" key="3">
    <source>
        <dbReference type="Pfam" id="PF02036"/>
    </source>
</evidence>
<dbReference type="PANTHER" id="PTHR38693">
    <property type="entry name" value="UBIQUINONE BIOSYNTHESIS PROTEIN UBIJ"/>
    <property type="match status" value="1"/>
</dbReference>
<comment type="pathway">
    <text evidence="1">Cofactor biosynthesis; ubiquinone biosynthesis.</text>
</comment>
<sequence length="208" mass="22946">MDATLTTAALTAAETIVQRALRYDPASRLALSKLEGQVLALNFTQPEWTVYVLPGEAGLSFSSHWEGDIQTRLTGPLKNFIGLARGEQTSLAGSGVQLEGRPHLVQSLQRTLGQLDIDWEEALSEVLGDVLGHQGAELLRSGGHWLKARDSQARRLLGEFITQEAGLVPGRAEQDNFYREVDELALALERTEARIQHLQTLLHRTTKD</sequence>
<dbReference type="InterPro" id="IPR003033">
    <property type="entry name" value="SCP2_sterol-bd_dom"/>
</dbReference>
<dbReference type="InterPro" id="IPR038989">
    <property type="entry name" value="UbiJ"/>
</dbReference>
<dbReference type="GO" id="GO:0006744">
    <property type="term" value="P:ubiquinone biosynthetic process"/>
    <property type="evidence" value="ECO:0007669"/>
    <property type="project" value="UniProtKB-UniRule"/>
</dbReference>
<feature type="domain" description="SCP2" evidence="3">
    <location>
        <begin position="19"/>
        <end position="112"/>
    </location>
</feature>
<dbReference type="UniPathway" id="UPA00232"/>
<dbReference type="GO" id="GO:0005737">
    <property type="term" value="C:cytoplasm"/>
    <property type="evidence" value="ECO:0007669"/>
    <property type="project" value="UniProtKB-SubCell"/>
</dbReference>
<dbReference type="EMBL" id="RJUK01000002">
    <property type="protein sequence ID" value="ROQ18592.1"/>
    <property type="molecule type" value="Genomic_DNA"/>
</dbReference>
<dbReference type="Proteomes" id="UP000273643">
    <property type="component" value="Unassembled WGS sequence"/>
</dbReference>